<dbReference type="Pfam" id="PF23138">
    <property type="entry name" value="CTLH_Armc9"/>
    <property type="match status" value="1"/>
</dbReference>
<keyword evidence="4" id="KW-0967">Endosome</keyword>
<evidence type="ECO:0000313" key="6">
    <source>
        <dbReference type="EMBL" id="PIC17711.1"/>
    </source>
</evidence>
<comment type="subcellular location">
    <subcellularLocation>
        <location evidence="1">Early endosome</location>
    </subcellularLocation>
    <subcellularLocation>
        <location evidence="2">Late endosome</location>
    </subcellularLocation>
</comment>
<dbReference type="PANTHER" id="PTHR13083">
    <property type="entry name" value="WD REPEAT-CONTAINING PROTEIN 91"/>
    <property type="match status" value="1"/>
</dbReference>
<comment type="caution">
    <text evidence="6">The sequence shown here is derived from an EMBL/GenBank/DDBJ whole genome shotgun (WGS) entry which is preliminary data.</text>
</comment>
<dbReference type="OrthoDB" id="193023at2759"/>
<feature type="domain" description="ARMC9 CTLH-like" evidence="5">
    <location>
        <begin position="72"/>
        <end position="189"/>
    </location>
</feature>
<dbReference type="GO" id="GO:0031902">
    <property type="term" value="C:late endosome membrane"/>
    <property type="evidence" value="ECO:0007669"/>
    <property type="project" value="TreeGrafter"/>
</dbReference>
<comment type="similarity">
    <text evidence="3">Belongs to the WD repeat WDR91 family.</text>
</comment>
<dbReference type="AlphaFoldDB" id="A0A2G5SS77"/>
<organism evidence="6 7">
    <name type="scientific">Caenorhabditis nigoni</name>
    <dbReference type="NCBI Taxonomy" id="1611254"/>
    <lineage>
        <taxon>Eukaryota</taxon>
        <taxon>Metazoa</taxon>
        <taxon>Ecdysozoa</taxon>
        <taxon>Nematoda</taxon>
        <taxon>Chromadorea</taxon>
        <taxon>Rhabditida</taxon>
        <taxon>Rhabditina</taxon>
        <taxon>Rhabditomorpha</taxon>
        <taxon>Rhabditoidea</taxon>
        <taxon>Rhabditidae</taxon>
        <taxon>Peloderinae</taxon>
        <taxon>Caenorhabditis</taxon>
    </lineage>
</organism>
<sequence length="261" mass="29844">MLCSIAWSIIVNKTLFIDKNIQMSHVPNSTEEIVRNYLAGRSMVTTLKAFEQECSQTKDANYQVDRCIDEMTEAIEKQDVETLCAMWESWNARVFHSLDAEGIKQAQGYEASAYRLFLVRCVQKKNIAKCNEFFRKMSSLTLNNPQWTDWFAFPYMQHAKDTEPFRKYFDKTWIEIYYVSLHNFLSTSLATVSPSIIGTVVDGIARDPLVTENTDFDEDLIDDFAVIAQCSAPVKRGHSKPSLRNLLKSLTSSKKPSSSTD</sequence>
<evidence type="ECO:0000256" key="1">
    <source>
        <dbReference type="ARBA" id="ARBA00004412"/>
    </source>
</evidence>
<dbReference type="GO" id="GO:0051898">
    <property type="term" value="P:negative regulation of phosphatidylinositol 3-kinase/protein kinase B signal transduction"/>
    <property type="evidence" value="ECO:0007669"/>
    <property type="project" value="InterPro"/>
</dbReference>
<evidence type="ECO:0000313" key="7">
    <source>
        <dbReference type="Proteomes" id="UP000230233"/>
    </source>
</evidence>
<dbReference type="GO" id="GO:0045022">
    <property type="term" value="P:early endosome to late endosome transport"/>
    <property type="evidence" value="ECO:0007669"/>
    <property type="project" value="InterPro"/>
</dbReference>
<evidence type="ECO:0000256" key="4">
    <source>
        <dbReference type="ARBA" id="ARBA00022753"/>
    </source>
</evidence>
<gene>
    <name evidence="6" type="primary">Cni-sorf-1</name>
    <name evidence="6" type="synonym">Cnig_chr_X.g23857</name>
    <name evidence="6" type="ORF">B9Z55_023857</name>
</gene>
<dbReference type="InterPro" id="IPR039724">
    <property type="entry name" value="WDR91"/>
</dbReference>
<dbReference type="GO" id="GO:0141039">
    <property type="term" value="F:phosphatidylinositol 3-kinase inhibitor activity"/>
    <property type="evidence" value="ECO:0007669"/>
    <property type="project" value="InterPro"/>
</dbReference>
<evidence type="ECO:0000256" key="2">
    <source>
        <dbReference type="ARBA" id="ARBA00004603"/>
    </source>
</evidence>
<evidence type="ECO:0000259" key="5">
    <source>
        <dbReference type="Pfam" id="PF23138"/>
    </source>
</evidence>
<dbReference type="Proteomes" id="UP000230233">
    <property type="component" value="Chromosome X"/>
</dbReference>
<dbReference type="EMBL" id="PDUG01000006">
    <property type="protein sequence ID" value="PIC17711.1"/>
    <property type="molecule type" value="Genomic_DNA"/>
</dbReference>
<dbReference type="InterPro" id="IPR056327">
    <property type="entry name" value="ARMC9_CTLH-like_dom"/>
</dbReference>
<evidence type="ECO:0000256" key="3">
    <source>
        <dbReference type="ARBA" id="ARBA00006128"/>
    </source>
</evidence>
<dbReference type="PANTHER" id="PTHR13083:SF3">
    <property type="entry name" value="WD REPEAT-CONTAINING PROTEIN 91"/>
    <property type="match status" value="1"/>
</dbReference>
<dbReference type="STRING" id="1611254.A0A2G5SS77"/>
<keyword evidence="7" id="KW-1185">Reference proteome</keyword>
<name>A0A2G5SS77_9PELO</name>
<protein>
    <recommendedName>
        <fullName evidence="5">ARMC9 CTLH-like domain-containing protein</fullName>
    </recommendedName>
</protein>
<accession>A0A2G5SS77</accession>
<proteinExistence type="inferred from homology"/>
<reference evidence="7" key="1">
    <citation type="submission" date="2017-10" db="EMBL/GenBank/DDBJ databases">
        <title>Rapid genome shrinkage in a self-fertile nematode reveals novel sperm competition proteins.</title>
        <authorList>
            <person name="Yin D."/>
            <person name="Schwarz E.M."/>
            <person name="Thomas C.G."/>
            <person name="Felde R.L."/>
            <person name="Korf I.F."/>
            <person name="Cutter A.D."/>
            <person name="Schartner C.M."/>
            <person name="Ralston E.J."/>
            <person name="Meyer B.J."/>
            <person name="Haag E.S."/>
        </authorList>
    </citation>
    <scope>NUCLEOTIDE SEQUENCE [LARGE SCALE GENOMIC DNA]</scope>
    <source>
        <strain evidence="7">JU1422</strain>
    </source>
</reference>
<dbReference type="GO" id="GO:0031901">
    <property type="term" value="C:early endosome membrane"/>
    <property type="evidence" value="ECO:0007669"/>
    <property type="project" value="TreeGrafter"/>
</dbReference>